<evidence type="ECO:0000313" key="2">
    <source>
        <dbReference type="EMBL" id="KAJ8438166.1"/>
    </source>
</evidence>
<dbReference type="AlphaFoldDB" id="A0A9Q1QE38"/>
<dbReference type="InterPro" id="IPR018253">
    <property type="entry name" value="DnaJ_domain_CS"/>
</dbReference>
<comment type="caution">
    <text evidence="2">The sequence shown here is derived from an EMBL/GenBank/DDBJ whole genome shotgun (WGS) entry which is preliminary data.</text>
</comment>
<feature type="domain" description="J" evidence="1">
    <location>
        <begin position="13"/>
        <end position="78"/>
    </location>
</feature>
<proteinExistence type="predicted"/>
<dbReference type="Gene3D" id="1.10.287.110">
    <property type="entry name" value="DnaJ domain"/>
    <property type="match status" value="1"/>
</dbReference>
<dbReference type="CDD" id="cd06257">
    <property type="entry name" value="DnaJ"/>
    <property type="match status" value="1"/>
</dbReference>
<keyword evidence="3" id="KW-1185">Reference proteome</keyword>
<dbReference type="SUPFAM" id="SSF46565">
    <property type="entry name" value="Chaperone J-domain"/>
    <property type="match status" value="1"/>
</dbReference>
<dbReference type="Pfam" id="PF08387">
    <property type="entry name" value="FBD"/>
    <property type="match status" value="1"/>
</dbReference>
<dbReference type="EMBL" id="JAKOGI010000267">
    <property type="protein sequence ID" value="KAJ8438166.1"/>
    <property type="molecule type" value="Genomic_DNA"/>
</dbReference>
<dbReference type="SMART" id="SM00271">
    <property type="entry name" value="DnaJ"/>
    <property type="match status" value="1"/>
</dbReference>
<dbReference type="PROSITE" id="PS00636">
    <property type="entry name" value="DNAJ_1"/>
    <property type="match status" value="1"/>
</dbReference>
<dbReference type="InterPro" id="IPR044713">
    <property type="entry name" value="DNJA1/2-like"/>
</dbReference>
<gene>
    <name evidence="2" type="ORF">Cgig2_033045</name>
</gene>
<dbReference type="PANTHER" id="PTHR43888">
    <property type="entry name" value="DNAJ-LIKE-2, ISOFORM A-RELATED"/>
    <property type="match status" value="1"/>
</dbReference>
<dbReference type="GO" id="GO:0030544">
    <property type="term" value="F:Hsp70 protein binding"/>
    <property type="evidence" value="ECO:0007669"/>
    <property type="project" value="InterPro"/>
</dbReference>
<dbReference type="Proteomes" id="UP001153076">
    <property type="component" value="Unassembled WGS sequence"/>
</dbReference>
<reference evidence="2" key="1">
    <citation type="submission" date="2022-04" db="EMBL/GenBank/DDBJ databases">
        <title>Carnegiea gigantea Genome sequencing and assembly v2.</title>
        <authorList>
            <person name="Copetti D."/>
            <person name="Sanderson M.J."/>
            <person name="Burquez A."/>
            <person name="Wojciechowski M.F."/>
        </authorList>
    </citation>
    <scope>NUCLEOTIDE SEQUENCE</scope>
    <source>
        <strain evidence="2">SGP5-SGP5p</strain>
        <tissue evidence="2">Aerial part</tissue>
    </source>
</reference>
<sequence>MAARSVTINLLKNYCDVLQVPKGASEDQIKRAYRKLALKYHPDKNQGNKEANKKFAEINNAYEVLSDSEKRKIYARYGGEGLKQFGAVPVTAEVVNNIQKMLSWPSIDLYSIHASYYPLPETFFGGGSMEDDEEKVVKGDDVIVELEASLEDLYTEGTLKVCDKCQNVKFEREGYFLTVDIEKGLKDRQFRIRAAPHDVFKREGNDLRASISITLTNGQALASIFQVAEQSMQMQCSQIRQVKLALEMGAEKLKLIFGCKDKRGGWRVASNDDHMYTIHNELLLDGRTDLKLKRYRIEKVGMPLNLVNFKHFGYHKLELVFDVDLGAPNLEFSRISVDQWSRLCHVFTDLHNHLVNLKTLRVRCTANWLNCPEDVENQEGLMKTSSVIHEHLEKVIFCGFYSALNEIEFCIYLLKHAAKLKELQIHHKVCKAYSRRYLISD</sequence>
<dbReference type="PROSITE" id="PS50076">
    <property type="entry name" value="DNAJ_2"/>
    <property type="match status" value="1"/>
</dbReference>
<dbReference type="Pfam" id="PF00226">
    <property type="entry name" value="DnaJ"/>
    <property type="match status" value="1"/>
</dbReference>
<name>A0A9Q1QE38_9CARY</name>
<dbReference type="InterPro" id="IPR001623">
    <property type="entry name" value="DnaJ_domain"/>
</dbReference>
<dbReference type="GO" id="GO:0006457">
    <property type="term" value="P:protein folding"/>
    <property type="evidence" value="ECO:0007669"/>
    <property type="project" value="InterPro"/>
</dbReference>
<organism evidence="2 3">
    <name type="scientific">Carnegiea gigantea</name>
    <dbReference type="NCBI Taxonomy" id="171969"/>
    <lineage>
        <taxon>Eukaryota</taxon>
        <taxon>Viridiplantae</taxon>
        <taxon>Streptophyta</taxon>
        <taxon>Embryophyta</taxon>
        <taxon>Tracheophyta</taxon>
        <taxon>Spermatophyta</taxon>
        <taxon>Magnoliopsida</taxon>
        <taxon>eudicotyledons</taxon>
        <taxon>Gunneridae</taxon>
        <taxon>Pentapetalae</taxon>
        <taxon>Caryophyllales</taxon>
        <taxon>Cactineae</taxon>
        <taxon>Cactaceae</taxon>
        <taxon>Cactoideae</taxon>
        <taxon>Echinocereeae</taxon>
        <taxon>Carnegiea</taxon>
    </lineage>
</organism>
<dbReference type="PRINTS" id="PR00625">
    <property type="entry name" value="JDOMAIN"/>
</dbReference>
<dbReference type="InterPro" id="IPR006566">
    <property type="entry name" value="FBD"/>
</dbReference>
<evidence type="ECO:0000259" key="1">
    <source>
        <dbReference type="PROSITE" id="PS50076"/>
    </source>
</evidence>
<accession>A0A9Q1QE38</accession>
<evidence type="ECO:0000313" key="3">
    <source>
        <dbReference type="Proteomes" id="UP001153076"/>
    </source>
</evidence>
<dbReference type="Gene3D" id="2.60.260.20">
    <property type="entry name" value="Urease metallochaperone UreE, N-terminal domain"/>
    <property type="match status" value="1"/>
</dbReference>
<protein>
    <recommendedName>
        <fullName evidence="1">J domain-containing protein</fullName>
    </recommendedName>
</protein>
<dbReference type="OrthoDB" id="550424at2759"/>
<dbReference type="InterPro" id="IPR036869">
    <property type="entry name" value="J_dom_sf"/>
</dbReference>